<feature type="region of interest" description="Disordered" evidence="1">
    <location>
        <begin position="1"/>
        <end position="42"/>
    </location>
</feature>
<protein>
    <submittedName>
        <fullName evidence="2">Uncharacterized protein</fullName>
    </submittedName>
</protein>
<gene>
    <name evidence="2" type="ORF">CRENBAI_026891</name>
</gene>
<feature type="compositionally biased region" description="Basic and acidic residues" evidence="1">
    <location>
        <begin position="22"/>
        <end position="31"/>
    </location>
</feature>
<dbReference type="AlphaFoldDB" id="A0AAV9RC04"/>
<organism evidence="2 3">
    <name type="scientific">Crenichthys baileyi</name>
    <name type="common">White River springfish</name>
    <dbReference type="NCBI Taxonomy" id="28760"/>
    <lineage>
        <taxon>Eukaryota</taxon>
        <taxon>Metazoa</taxon>
        <taxon>Chordata</taxon>
        <taxon>Craniata</taxon>
        <taxon>Vertebrata</taxon>
        <taxon>Euteleostomi</taxon>
        <taxon>Actinopterygii</taxon>
        <taxon>Neopterygii</taxon>
        <taxon>Teleostei</taxon>
        <taxon>Neoteleostei</taxon>
        <taxon>Acanthomorphata</taxon>
        <taxon>Ovalentaria</taxon>
        <taxon>Atherinomorphae</taxon>
        <taxon>Cyprinodontiformes</taxon>
        <taxon>Goodeidae</taxon>
        <taxon>Crenichthys</taxon>
    </lineage>
</organism>
<evidence type="ECO:0000256" key="1">
    <source>
        <dbReference type="SAM" id="MobiDB-lite"/>
    </source>
</evidence>
<keyword evidence="3" id="KW-1185">Reference proteome</keyword>
<evidence type="ECO:0000313" key="3">
    <source>
        <dbReference type="Proteomes" id="UP001311232"/>
    </source>
</evidence>
<name>A0AAV9RC04_9TELE</name>
<dbReference type="EMBL" id="JAHHUM010002108">
    <property type="protein sequence ID" value="KAK5606120.1"/>
    <property type="molecule type" value="Genomic_DNA"/>
</dbReference>
<comment type="caution">
    <text evidence="2">The sequence shown here is derived from an EMBL/GenBank/DDBJ whole genome shotgun (WGS) entry which is preliminary data.</text>
</comment>
<proteinExistence type="predicted"/>
<feature type="compositionally biased region" description="Basic and acidic residues" evidence="1">
    <location>
        <begin position="91"/>
        <end position="110"/>
    </location>
</feature>
<accession>A0AAV9RC04</accession>
<evidence type="ECO:0000313" key="2">
    <source>
        <dbReference type="EMBL" id="KAK5606120.1"/>
    </source>
</evidence>
<dbReference type="Proteomes" id="UP001311232">
    <property type="component" value="Unassembled WGS sequence"/>
</dbReference>
<feature type="region of interest" description="Disordered" evidence="1">
    <location>
        <begin position="82"/>
        <end position="110"/>
    </location>
</feature>
<sequence length="110" mass="12196">MSSQWSHKAKSRDIAAEGESNTPRREREREGSISPGVEKMEETLAAVNPPALPPCISSNSILFSMCVCSTAEKGYGNKVISLHRAQRRRQREGENESEKHAQAGKTKENK</sequence>
<reference evidence="2 3" key="1">
    <citation type="submission" date="2021-06" db="EMBL/GenBank/DDBJ databases">
        <authorList>
            <person name="Palmer J.M."/>
        </authorList>
    </citation>
    <scope>NUCLEOTIDE SEQUENCE [LARGE SCALE GENOMIC DNA]</scope>
    <source>
        <strain evidence="2 3">MEX-2019</strain>
        <tissue evidence="2">Muscle</tissue>
    </source>
</reference>